<organism evidence="10 11">
    <name type="scientific">Defluviitoga tunisiensis</name>
    <dbReference type="NCBI Taxonomy" id="1006576"/>
    <lineage>
        <taxon>Bacteria</taxon>
        <taxon>Thermotogati</taxon>
        <taxon>Thermotogota</taxon>
        <taxon>Thermotogae</taxon>
        <taxon>Petrotogales</taxon>
        <taxon>Petrotogaceae</taxon>
        <taxon>Defluviitoga</taxon>
    </lineage>
</organism>
<dbReference type="KEGG" id="dtn:DTL3_1548"/>
<evidence type="ECO:0000256" key="7">
    <source>
        <dbReference type="ARBA" id="ARBA00022967"/>
    </source>
</evidence>
<dbReference type="Pfam" id="PF00005">
    <property type="entry name" value="ABC_tran"/>
    <property type="match status" value="1"/>
</dbReference>
<dbReference type="Gene3D" id="3.40.50.300">
    <property type="entry name" value="P-loop containing nucleotide triphosphate hydrolases"/>
    <property type="match status" value="1"/>
</dbReference>
<dbReference type="CDD" id="cd03225">
    <property type="entry name" value="ABC_cobalt_CbiO_domain1"/>
    <property type="match status" value="1"/>
</dbReference>
<keyword evidence="3" id="KW-0813">Transport</keyword>
<dbReference type="STRING" id="1006576.DTL3_1548"/>
<evidence type="ECO:0000256" key="5">
    <source>
        <dbReference type="ARBA" id="ARBA00022741"/>
    </source>
</evidence>
<reference evidence="11" key="1">
    <citation type="submission" date="2014-11" db="EMBL/GenBank/DDBJ databases">
        <authorList>
            <person name="Wibberg D."/>
        </authorList>
    </citation>
    <scope>NUCLEOTIDE SEQUENCE [LARGE SCALE GENOMIC DNA]</scope>
    <source>
        <strain evidence="11">L3</strain>
    </source>
</reference>
<keyword evidence="4" id="KW-1003">Cell membrane</keyword>
<feature type="domain" description="ABC transporter" evidence="9">
    <location>
        <begin position="3"/>
        <end position="230"/>
    </location>
</feature>
<dbReference type="FunFam" id="3.40.50.300:FF:000224">
    <property type="entry name" value="Energy-coupling factor transporter ATP-binding protein EcfA"/>
    <property type="match status" value="1"/>
</dbReference>
<keyword evidence="8" id="KW-0472">Membrane</keyword>
<name>A0A0C7NZX0_DEFTU</name>
<protein>
    <submittedName>
        <fullName evidence="10">Energy-coupling factor transporter ATP-binding protein</fullName>
        <ecNumber evidence="10">3.6.3.-</ecNumber>
    </submittedName>
</protein>
<dbReference type="InterPro" id="IPR003439">
    <property type="entry name" value="ABC_transporter-like_ATP-bd"/>
</dbReference>
<dbReference type="SMART" id="SM00382">
    <property type="entry name" value="AAA"/>
    <property type="match status" value="1"/>
</dbReference>
<dbReference type="InterPro" id="IPR050095">
    <property type="entry name" value="ECF_ABC_transporter_ATP-bd"/>
</dbReference>
<dbReference type="Proteomes" id="UP000032809">
    <property type="component" value="Chromosome I"/>
</dbReference>
<dbReference type="GO" id="GO:0043190">
    <property type="term" value="C:ATP-binding cassette (ABC) transporter complex"/>
    <property type="evidence" value="ECO:0007669"/>
    <property type="project" value="TreeGrafter"/>
</dbReference>
<sequence>MFFGCENLSFKYGNVEVLKNVNLEIEKGEFIGLVGYNGSGKSTLLKVMSGILQPYSGNVYFKDKTLDEKNRIKIGYIFQNPENQIIGVTVEEDVAFGLENIGVPREEMIDRINWALSIVNLKGLEHADPNTLSGGQKQRLAIASILVMEPEVILMDEPTSMLDPKGRNEIYNVIKKLIKMGETIIIASHQPSDLEEVNRIIALDKGEIIFDGLKDEFYSKNIIDVELPFKTKLEKELHFRFQKLVDELCQ</sequence>
<dbReference type="OrthoDB" id="9784332at2"/>
<dbReference type="InterPro" id="IPR017871">
    <property type="entry name" value="ABC_transporter-like_CS"/>
</dbReference>
<dbReference type="SUPFAM" id="SSF52540">
    <property type="entry name" value="P-loop containing nucleoside triphosphate hydrolases"/>
    <property type="match status" value="1"/>
</dbReference>
<evidence type="ECO:0000256" key="2">
    <source>
        <dbReference type="ARBA" id="ARBA00005417"/>
    </source>
</evidence>
<evidence type="ECO:0000256" key="1">
    <source>
        <dbReference type="ARBA" id="ARBA00004236"/>
    </source>
</evidence>
<keyword evidence="6 10" id="KW-0067">ATP-binding</keyword>
<accession>A0A0C7NZX0</accession>
<dbReference type="InterPro" id="IPR015856">
    <property type="entry name" value="ABC_transpr_CbiO/EcfA_su"/>
</dbReference>
<gene>
    <name evidence="10" type="primary">ecfA2</name>
    <name evidence="10" type="ORF">DTL3_1548</name>
</gene>
<evidence type="ECO:0000256" key="3">
    <source>
        <dbReference type="ARBA" id="ARBA00022448"/>
    </source>
</evidence>
<comment type="subcellular location">
    <subcellularLocation>
        <location evidence="1">Cell membrane</location>
    </subcellularLocation>
</comment>
<dbReference type="EMBL" id="LN824141">
    <property type="protein sequence ID" value="CEP78838.1"/>
    <property type="molecule type" value="Genomic_DNA"/>
</dbReference>
<proteinExistence type="inferred from homology"/>
<dbReference type="PANTHER" id="PTHR43553">
    <property type="entry name" value="HEAVY METAL TRANSPORTER"/>
    <property type="match status" value="1"/>
</dbReference>
<keyword evidence="11" id="KW-1185">Reference proteome</keyword>
<dbReference type="PROSITE" id="PS50893">
    <property type="entry name" value="ABC_TRANSPORTER_2"/>
    <property type="match status" value="1"/>
</dbReference>
<dbReference type="HOGENOM" id="CLU_000604_1_22_0"/>
<dbReference type="RefSeq" id="WP_045088209.1">
    <property type="nucleotide sequence ID" value="NZ_LN824141.1"/>
</dbReference>
<dbReference type="EC" id="3.6.3.-" evidence="10"/>
<dbReference type="InterPro" id="IPR003593">
    <property type="entry name" value="AAA+_ATPase"/>
</dbReference>
<keyword evidence="7" id="KW-1278">Translocase</keyword>
<dbReference type="PROSITE" id="PS00211">
    <property type="entry name" value="ABC_TRANSPORTER_1"/>
    <property type="match status" value="1"/>
</dbReference>
<dbReference type="PANTHER" id="PTHR43553:SF24">
    <property type="entry name" value="ENERGY-COUPLING FACTOR TRANSPORTER ATP-BINDING PROTEIN ECFA1"/>
    <property type="match status" value="1"/>
</dbReference>
<keyword evidence="10" id="KW-0378">Hydrolase</keyword>
<evidence type="ECO:0000259" key="9">
    <source>
        <dbReference type="PROSITE" id="PS50893"/>
    </source>
</evidence>
<evidence type="ECO:0000313" key="11">
    <source>
        <dbReference type="Proteomes" id="UP000032809"/>
    </source>
</evidence>
<evidence type="ECO:0000313" key="10">
    <source>
        <dbReference type="EMBL" id="CEP78838.1"/>
    </source>
</evidence>
<evidence type="ECO:0000256" key="4">
    <source>
        <dbReference type="ARBA" id="ARBA00022475"/>
    </source>
</evidence>
<keyword evidence="5" id="KW-0547">Nucleotide-binding</keyword>
<evidence type="ECO:0000256" key="6">
    <source>
        <dbReference type="ARBA" id="ARBA00022840"/>
    </source>
</evidence>
<dbReference type="InterPro" id="IPR027417">
    <property type="entry name" value="P-loop_NTPase"/>
</dbReference>
<dbReference type="GO" id="GO:0005524">
    <property type="term" value="F:ATP binding"/>
    <property type="evidence" value="ECO:0007669"/>
    <property type="project" value="UniProtKB-KW"/>
</dbReference>
<dbReference type="GO" id="GO:0016887">
    <property type="term" value="F:ATP hydrolysis activity"/>
    <property type="evidence" value="ECO:0007669"/>
    <property type="project" value="InterPro"/>
</dbReference>
<dbReference type="AlphaFoldDB" id="A0A0C7NZX0"/>
<dbReference type="GO" id="GO:0042626">
    <property type="term" value="F:ATPase-coupled transmembrane transporter activity"/>
    <property type="evidence" value="ECO:0007669"/>
    <property type="project" value="TreeGrafter"/>
</dbReference>
<dbReference type="PATRIC" id="fig|1006576.9.peg.1545"/>
<evidence type="ECO:0000256" key="8">
    <source>
        <dbReference type="ARBA" id="ARBA00023136"/>
    </source>
</evidence>
<comment type="similarity">
    <text evidence="2">Belongs to the ABC transporter superfamily.</text>
</comment>